<evidence type="ECO:0000256" key="2">
    <source>
        <dbReference type="ARBA" id="ARBA00022475"/>
    </source>
</evidence>
<dbReference type="Pfam" id="PF12704">
    <property type="entry name" value="MacB_PCD"/>
    <property type="match status" value="2"/>
</dbReference>
<feature type="transmembrane region" description="Helical" evidence="6">
    <location>
        <begin position="671"/>
        <end position="695"/>
    </location>
</feature>
<evidence type="ECO:0000256" key="1">
    <source>
        <dbReference type="ARBA" id="ARBA00004651"/>
    </source>
</evidence>
<dbReference type="InterPro" id="IPR003838">
    <property type="entry name" value="ABC3_permease_C"/>
</dbReference>
<dbReference type="InterPro" id="IPR050250">
    <property type="entry name" value="Macrolide_Exporter_MacB"/>
</dbReference>
<evidence type="ECO:0000313" key="10">
    <source>
        <dbReference type="Proteomes" id="UP001199816"/>
    </source>
</evidence>
<dbReference type="EMBL" id="JAJNEC010000002">
    <property type="protein sequence ID" value="MCD2421341.1"/>
    <property type="molecule type" value="Genomic_DNA"/>
</dbReference>
<gene>
    <name evidence="9" type="ORF">LQ567_01105</name>
</gene>
<feature type="domain" description="MacB-like periplasmic core" evidence="8">
    <location>
        <begin position="21"/>
        <end position="253"/>
    </location>
</feature>
<organism evidence="9 10">
    <name type="scientific">Niabella pedocola</name>
    <dbReference type="NCBI Taxonomy" id="1752077"/>
    <lineage>
        <taxon>Bacteria</taxon>
        <taxon>Pseudomonadati</taxon>
        <taxon>Bacteroidota</taxon>
        <taxon>Chitinophagia</taxon>
        <taxon>Chitinophagales</taxon>
        <taxon>Chitinophagaceae</taxon>
        <taxon>Niabella</taxon>
    </lineage>
</organism>
<evidence type="ECO:0000256" key="3">
    <source>
        <dbReference type="ARBA" id="ARBA00022692"/>
    </source>
</evidence>
<accession>A0ABS8PNI2</accession>
<dbReference type="RefSeq" id="WP_231002247.1">
    <property type="nucleotide sequence ID" value="NZ_JAJNEC010000002.1"/>
</dbReference>
<keyword evidence="5 6" id="KW-0472">Membrane</keyword>
<keyword evidence="2" id="KW-1003">Cell membrane</keyword>
<evidence type="ECO:0000259" key="7">
    <source>
        <dbReference type="Pfam" id="PF02687"/>
    </source>
</evidence>
<evidence type="ECO:0000313" key="9">
    <source>
        <dbReference type="EMBL" id="MCD2421341.1"/>
    </source>
</evidence>
<name>A0ABS8PNI2_9BACT</name>
<dbReference type="Pfam" id="PF02687">
    <property type="entry name" value="FtsX"/>
    <property type="match status" value="2"/>
</dbReference>
<feature type="domain" description="MacB-like periplasmic core" evidence="8">
    <location>
        <begin position="439"/>
        <end position="598"/>
    </location>
</feature>
<evidence type="ECO:0000259" key="8">
    <source>
        <dbReference type="Pfam" id="PF12704"/>
    </source>
</evidence>
<feature type="transmembrane region" description="Helical" evidence="6">
    <location>
        <begin position="760"/>
        <end position="781"/>
    </location>
</feature>
<evidence type="ECO:0000256" key="4">
    <source>
        <dbReference type="ARBA" id="ARBA00022989"/>
    </source>
</evidence>
<feature type="transmembrane region" description="Helical" evidence="6">
    <location>
        <begin position="292"/>
        <end position="311"/>
    </location>
</feature>
<keyword evidence="3 6" id="KW-0812">Transmembrane</keyword>
<comment type="caution">
    <text evidence="9">The sequence shown here is derived from an EMBL/GenBank/DDBJ whole genome shotgun (WGS) entry which is preliminary data.</text>
</comment>
<comment type="subcellular location">
    <subcellularLocation>
        <location evidence="1">Cell membrane</location>
        <topology evidence="1">Multi-pass membrane protein</topology>
    </subcellularLocation>
</comment>
<dbReference type="PANTHER" id="PTHR30572:SF18">
    <property type="entry name" value="ABC-TYPE MACROLIDE FAMILY EXPORT SYSTEM PERMEASE COMPONENT 2"/>
    <property type="match status" value="1"/>
</dbReference>
<reference evidence="9 10" key="1">
    <citation type="submission" date="2021-11" db="EMBL/GenBank/DDBJ databases">
        <title>Genomic of Niabella pedocola.</title>
        <authorList>
            <person name="Wu T."/>
        </authorList>
    </citation>
    <scope>NUCLEOTIDE SEQUENCE [LARGE SCALE GENOMIC DNA]</scope>
    <source>
        <strain evidence="9 10">JCM 31011</strain>
    </source>
</reference>
<feature type="transmembrane region" description="Helical" evidence="6">
    <location>
        <begin position="20"/>
        <end position="41"/>
    </location>
</feature>
<feature type="domain" description="ABC3 transporter permease C-terminal" evidence="7">
    <location>
        <begin position="295"/>
        <end position="409"/>
    </location>
</feature>
<protein>
    <submittedName>
        <fullName evidence="9">ABC transporter permease</fullName>
    </submittedName>
</protein>
<evidence type="ECO:0000256" key="5">
    <source>
        <dbReference type="ARBA" id="ARBA00023136"/>
    </source>
</evidence>
<sequence>MLKNYFKTAWRNISGNKFYAAINIGGLTIGLVVGIFLLLWVRDELSFDRFHKNEKNIYRIGIEGGTGISKQIFTNIIAPVAFFAKKEIPEVLDGVRIMNIGDAPFKYQDKVFIENNFAFTDPSYFSIFDFNLIRGDQRNPFPDINSLVITESTARRYFGNEDPIGKVVTMGLDEQCKVTGVIRDYPANSSFRYHVLLPIARFNELGYVKKQTTYDGKTVVASMNADWSYFGFATYLLLRPGASSAAVEKKLQAIHERNKPEDKPVPYIAQSLGNMHLYHMDGGDGGIDTVRMFAIVAIMMLTVACINYVNLSTARSMLRAKEVGMRKIVGARRGQLFIQFIIETILMFLIASTLAIFLIYLLLPYFNQLAGKELVFSLSDPGIAQWILLVLLGTLVAACIYPALLLSSFKPLHVLRGTITATIGKTTFRRVLVVVQFSVSIVLIIGTLIIGKQLSYIRNKNLGYDKAHIFSFGMRPDMQQHVEAVKQELLKQKSILAVAAVGRDMVDGGSATGDNDWDGKPANSNTWFSQIFADAHTIDFFKMKVVAGKNFTGSVADSTHFLINETAMREMGLKDVIGKRLRIQTVNGTIIGVVKDFHFSSVHEKIEPAVFQFKPANCWQLYIKTTGADAANAIAAAQAVWKQYNNDIPFRYAFLDESYNKLYLKEEQQEMIFTLFAAVAVFISCLGLLGLAAYTAQVKTKEIGIRKVLGAGAVEIVRLLATEFVLLVIAANIIAIPVAWYVMHEWLNGFAYRTVMPPGVFVYAGISAALVALATISYHALKSAVSNPVKALRTE</sequence>
<keyword evidence="10" id="KW-1185">Reference proteome</keyword>
<keyword evidence="4 6" id="KW-1133">Transmembrane helix</keyword>
<dbReference type="InterPro" id="IPR025857">
    <property type="entry name" value="MacB_PCD"/>
</dbReference>
<feature type="transmembrane region" description="Helical" evidence="6">
    <location>
        <begin position="716"/>
        <end position="740"/>
    </location>
</feature>
<proteinExistence type="predicted"/>
<dbReference type="PANTHER" id="PTHR30572">
    <property type="entry name" value="MEMBRANE COMPONENT OF TRANSPORTER-RELATED"/>
    <property type="match status" value="1"/>
</dbReference>
<feature type="transmembrane region" description="Helical" evidence="6">
    <location>
        <begin position="336"/>
        <end position="363"/>
    </location>
</feature>
<evidence type="ECO:0000256" key="6">
    <source>
        <dbReference type="SAM" id="Phobius"/>
    </source>
</evidence>
<feature type="transmembrane region" description="Helical" evidence="6">
    <location>
        <begin position="431"/>
        <end position="451"/>
    </location>
</feature>
<dbReference type="Proteomes" id="UP001199816">
    <property type="component" value="Unassembled WGS sequence"/>
</dbReference>
<feature type="transmembrane region" description="Helical" evidence="6">
    <location>
        <begin position="383"/>
        <end position="406"/>
    </location>
</feature>
<feature type="domain" description="ABC3 transporter permease C-terminal" evidence="7">
    <location>
        <begin position="675"/>
        <end position="783"/>
    </location>
</feature>